<dbReference type="EMBL" id="BAAACI010000008">
    <property type="protein sequence ID" value="GAA0777855.1"/>
    <property type="molecule type" value="Genomic_DNA"/>
</dbReference>
<evidence type="ECO:0000313" key="2">
    <source>
        <dbReference type="Proteomes" id="UP001501047"/>
    </source>
</evidence>
<dbReference type="CDD" id="cd06561">
    <property type="entry name" value="AlkD_like"/>
    <property type="match status" value="1"/>
</dbReference>
<proteinExistence type="predicted"/>
<dbReference type="InterPro" id="IPR016024">
    <property type="entry name" value="ARM-type_fold"/>
</dbReference>
<dbReference type="Gene3D" id="1.25.10.90">
    <property type="match status" value="1"/>
</dbReference>
<dbReference type="PANTHER" id="PTHR34070:SF1">
    <property type="entry name" value="DNA ALKYLATION REPAIR PROTEIN"/>
    <property type="match status" value="1"/>
</dbReference>
<dbReference type="SUPFAM" id="SSF48371">
    <property type="entry name" value="ARM repeat"/>
    <property type="match status" value="1"/>
</dbReference>
<comment type="caution">
    <text evidence="1">The sequence shown here is derived from an EMBL/GenBank/DDBJ whole genome shotgun (WGS) entry which is preliminary data.</text>
</comment>
<accession>A0ABN1KWS2</accession>
<dbReference type="PANTHER" id="PTHR34070">
    <property type="entry name" value="ARMADILLO-TYPE FOLD"/>
    <property type="match status" value="1"/>
</dbReference>
<name>A0ABN1KWS2_CLOSU</name>
<dbReference type="InterPro" id="IPR014825">
    <property type="entry name" value="DNA_alkylation"/>
</dbReference>
<dbReference type="Proteomes" id="UP001501047">
    <property type="component" value="Unassembled WGS sequence"/>
</dbReference>
<dbReference type="Pfam" id="PF08713">
    <property type="entry name" value="DNA_alkylation"/>
    <property type="match status" value="1"/>
</dbReference>
<sequence length="229" mass="26726">MEINNVIKEKLSILSEPKYQKFSSGLLPGIHNILGVRLPELRKIAKKLAKDDWQGYLQNASDDSFEEIMLQGMTIGYVKSELSDILPYITSFVSKIDNWSVCDSFCSGLKLPKQSPKEMWEYLMPYILDTHEYHIRFGVVMLLFYYIDDNHIDEILKLLDGIKHTGYYVKMSVAWAISICYIRFPEKTLKFLKNNTLDDMTYNKALQKITESLQIDKDTKCLIKNMKRK</sequence>
<gene>
    <name evidence="1" type="ORF">GCM10008908_33720</name>
</gene>
<organism evidence="1 2">
    <name type="scientific">Clostridium subterminale</name>
    <dbReference type="NCBI Taxonomy" id="1550"/>
    <lineage>
        <taxon>Bacteria</taxon>
        <taxon>Bacillati</taxon>
        <taxon>Bacillota</taxon>
        <taxon>Clostridia</taxon>
        <taxon>Eubacteriales</taxon>
        <taxon>Clostridiaceae</taxon>
        <taxon>Clostridium</taxon>
    </lineage>
</organism>
<keyword evidence="2" id="KW-1185">Reference proteome</keyword>
<protein>
    <submittedName>
        <fullName evidence="1">DNA alkylation repair protein</fullName>
    </submittedName>
</protein>
<reference evidence="1 2" key="1">
    <citation type="journal article" date="2019" name="Int. J. Syst. Evol. Microbiol.">
        <title>The Global Catalogue of Microorganisms (GCM) 10K type strain sequencing project: providing services to taxonomists for standard genome sequencing and annotation.</title>
        <authorList>
            <consortium name="The Broad Institute Genomics Platform"/>
            <consortium name="The Broad Institute Genome Sequencing Center for Infectious Disease"/>
            <person name="Wu L."/>
            <person name="Ma J."/>
        </authorList>
    </citation>
    <scope>NUCLEOTIDE SEQUENCE [LARGE SCALE GENOMIC DNA]</scope>
    <source>
        <strain evidence="1 2">JCM 1417</strain>
    </source>
</reference>
<evidence type="ECO:0000313" key="1">
    <source>
        <dbReference type="EMBL" id="GAA0777855.1"/>
    </source>
</evidence>